<gene>
    <name evidence="1" type="ORF">BJ212DRAFT_1261878</name>
</gene>
<feature type="non-terminal residue" evidence="1">
    <location>
        <position position="204"/>
    </location>
</feature>
<proteinExistence type="predicted"/>
<dbReference type="Pfam" id="PF18759">
    <property type="entry name" value="Plavaka"/>
    <property type="match status" value="1"/>
</dbReference>
<dbReference type="InterPro" id="IPR041078">
    <property type="entry name" value="Plavaka"/>
</dbReference>
<evidence type="ECO:0000313" key="2">
    <source>
        <dbReference type="Proteomes" id="UP000807769"/>
    </source>
</evidence>
<sequence length="204" mass="23070">LSFHSAKELQGQAEMLPGGSHWKLQVIHTSHSTKMLVVLYWWDPLDCIASIFNHPLFHNHIDFTSCKVYTTAQKLSRVYTEWMTGKHAWNMQLVLPHGATLLGIILSLDKTCITELTGDCVAHPLLISLANIHMNTQLKSSSNAFLLTALLPVPKFMHKKKWMKGVLQDWLAHQCLDVVLEPLKLAAQHGVRIPYSLHPNQALK</sequence>
<protein>
    <submittedName>
        <fullName evidence="1">Uncharacterized protein</fullName>
    </submittedName>
</protein>
<evidence type="ECO:0000313" key="1">
    <source>
        <dbReference type="EMBL" id="KAG1823935.1"/>
    </source>
</evidence>
<dbReference type="RefSeq" id="XP_041197995.1">
    <property type="nucleotide sequence ID" value="XM_041330222.1"/>
</dbReference>
<organism evidence="1 2">
    <name type="scientific">Suillus subaureus</name>
    <dbReference type="NCBI Taxonomy" id="48587"/>
    <lineage>
        <taxon>Eukaryota</taxon>
        <taxon>Fungi</taxon>
        <taxon>Dikarya</taxon>
        <taxon>Basidiomycota</taxon>
        <taxon>Agaricomycotina</taxon>
        <taxon>Agaricomycetes</taxon>
        <taxon>Agaricomycetidae</taxon>
        <taxon>Boletales</taxon>
        <taxon>Suillineae</taxon>
        <taxon>Suillaceae</taxon>
        <taxon>Suillus</taxon>
    </lineage>
</organism>
<keyword evidence="2" id="KW-1185">Reference proteome</keyword>
<dbReference type="OrthoDB" id="3232986at2759"/>
<accession>A0A9P7JI98</accession>
<dbReference type="AlphaFoldDB" id="A0A9P7JI98"/>
<dbReference type="GeneID" id="64624239"/>
<name>A0A9P7JI98_9AGAM</name>
<reference evidence="1" key="1">
    <citation type="journal article" date="2020" name="New Phytol.">
        <title>Comparative genomics reveals dynamic genome evolution in host specialist ectomycorrhizal fungi.</title>
        <authorList>
            <person name="Lofgren L.A."/>
            <person name="Nguyen N.H."/>
            <person name="Vilgalys R."/>
            <person name="Ruytinx J."/>
            <person name="Liao H.L."/>
            <person name="Branco S."/>
            <person name="Kuo A."/>
            <person name="LaButti K."/>
            <person name="Lipzen A."/>
            <person name="Andreopoulos W."/>
            <person name="Pangilinan J."/>
            <person name="Riley R."/>
            <person name="Hundley H."/>
            <person name="Na H."/>
            <person name="Barry K."/>
            <person name="Grigoriev I.V."/>
            <person name="Stajich J.E."/>
            <person name="Kennedy P.G."/>
        </authorList>
    </citation>
    <scope>NUCLEOTIDE SEQUENCE</scope>
    <source>
        <strain evidence="1">MN1</strain>
    </source>
</reference>
<dbReference type="Proteomes" id="UP000807769">
    <property type="component" value="Unassembled WGS sequence"/>
</dbReference>
<comment type="caution">
    <text evidence="1">The sequence shown here is derived from an EMBL/GenBank/DDBJ whole genome shotgun (WGS) entry which is preliminary data.</text>
</comment>
<dbReference type="EMBL" id="JABBWG010000004">
    <property type="protein sequence ID" value="KAG1823935.1"/>
    <property type="molecule type" value="Genomic_DNA"/>
</dbReference>